<dbReference type="InterPro" id="IPR002605">
    <property type="entry name" value="Adeno_Penton_B"/>
</dbReference>
<sequence>MNSPELFPVTELEAGFFYRYLESRRVCDSPSSLLRVARSLGVDMSSGGVVDRVFTPPTRVLAPTEGRSSITYAPLPPVQDVTRIFMIDNKTSDIRSLNMTKNHSDFFTNVIQNATIPAEEASTQDIKLDDRSRWVGQLRTALRTCCPNATAFNNSNSLRARLPVGKETDGTYRYEWTDITVPEGDYTLGEMIDMLNNAVVEHFLAHGRQGGLTYADIGVKFDTRLFTLGEDPVTGLITPGVYTYKAFHPDVVLLPGCAIDFTRSRLSNFLGIRKVNPYEVGFVLSYDDLEKGNLPPLMDVDHYVKTREAVPLRQDGEGMTYHVQEDASSGKFRLSYRSWATAYHAGGPVREWTILTSPDITGGLGQLYWSLPDLYQAPVTFAASARQTEDAPVVASQLFPLVQKATYNVSNVYAQLVERTTNRTVVFDRFQKNEIYRQAPYPTVAWINENVPVATDHGYLPLKSSITGVQRVTVTDDRRRVCPYIQKSLAFVDPRVISSATLQ</sequence>
<evidence type="ECO:0000256" key="2">
    <source>
        <dbReference type="ARBA" id="ARBA00022562"/>
    </source>
</evidence>
<keyword evidence="3" id="KW-0945">Host-virus interaction</keyword>
<keyword evidence="5" id="KW-1161">Viral attachment to host cell</keyword>
<keyword evidence="9" id="KW-1148">T=25 icosahedral capsid protein</keyword>
<evidence type="ECO:0000256" key="8">
    <source>
        <dbReference type="ARBA" id="ARBA00022921"/>
    </source>
</evidence>
<keyword evidence="4" id="KW-1162">Viral penetration into host cytoplasm</keyword>
<dbReference type="Proteomes" id="UP001230876">
    <property type="component" value="Segment"/>
</dbReference>
<accession>A0A7L9DIW6</accession>
<dbReference type="GO" id="GO:0039623">
    <property type="term" value="C:T=25 icosahedral viral capsid"/>
    <property type="evidence" value="ECO:0007669"/>
    <property type="project" value="UniProtKB-KW"/>
</dbReference>
<keyword evidence="1" id="KW-0167">Capsid protein</keyword>
<keyword evidence="6" id="KW-0946">Virion</keyword>
<keyword evidence="10" id="KW-1160">Virus entry into host cell</keyword>
<dbReference type="EMBL" id="MT674683">
    <property type="protein sequence ID" value="QOJ53945.1"/>
    <property type="molecule type" value="Genomic_DNA"/>
</dbReference>
<evidence type="ECO:0000256" key="5">
    <source>
        <dbReference type="ARBA" id="ARBA00022804"/>
    </source>
</evidence>
<name>A0A7L9DIW6_9ADEN</name>
<evidence type="ECO:0000256" key="3">
    <source>
        <dbReference type="ARBA" id="ARBA00022581"/>
    </source>
</evidence>
<keyword evidence="2" id="KW-1048">Host nucleus</keyword>
<evidence type="ECO:0000256" key="7">
    <source>
        <dbReference type="ARBA" id="ARBA00022890"/>
    </source>
</evidence>
<evidence type="ECO:0000256" key="10">
    <source>
        <dbReference type="ARBA" id="ARBA00023296"/>
    </source>
</evidence>
<dbReference type="Gene3D" id="3.90.1620.10">
    <property type="entry name" value="adenovirus 2 penton base, domain 2"/>
    <property type="match status" value="1"/>
</dbReference>
<organism evidence="11 12">
    <name type="scientific">Passerine adenovirus 1</name>
    <dbReference type="NCBI Taxonomy" id="2779174"/>
    <lineage>
        <taxon>Viruses</taxon>
        <taxon>Varidnaviria</taxon>
        <taxon>Bamfordvirae</taxon>
        <taxon>Preplasmiviricota</taxon>
        <taxon>Polisuviricotina</taxon>
        <taxon>Pharingeaviricetes</taxon>
        <taxon>Rowavirales</taxon>
        <taxon>Adenoviridae</taxon>
        <taxon>Barthadenovirus</taxon>
    </lineage>
</organism>
<keyword evidence="7" id="KW-1164">Virus endocytosis by host</keyword>
<evidence type="ECO:0000256" key="9">
    <source>
        <dbReference type="ARBA" id="ARBA00023275"/>
    </source>
</evidence>
<evidence type="ECO:0000313" key="12">
    <source>
        <dbReference type="Proteomes" id="UP001230876"/>
    </source>
</evidence>
<evidence type="ECO:0000313" key="11">
    <source>
        <dbReference type="EMBL" id="QOJ53945.1"/>
    </source>
</evidence>
<proteinExistence type="predicted"/>
<reference evidence="11" key="1">
    <citation type="journal article" date="2020" name="Viruses">
        <title>Molecular Characterisation of a Novel and Highly Divergent Passerine Adenovirus 1.</title>
        <authorList>
            <person name="Athukorala A."/>
            <person name="Forwood J.K."/>
            <person name="Phalen D.N."/>
            <person name="Sarker S."/>
        </authorList>
    </citation>
    <scope>NUCLEOTIDE SEQUENCE</scope>
    <source>
        <strain evidence="11">AU2787</strain>
    </source>
</reference>
<dbReference type="Gene3D" id="2.60.120.550">
    <property type="entry name" value="Penton protein, domain 1"/>
    <property type="match status" value="1"/>
</dbReference>
<evidence type="ECO:0000256" key="4">
    <source>
        <dbReference type="ARBA" id="ARBA00022595"/>
    </source>
</evidence>
<evidence type="ECO:0000256" key="1">
    <source>
        <dbReference type="ARBA" id="ARBA00022561"/>
    </source>
</evidence>
<evidence type="ECO:0000256" key="6">
    <source>
        <dbReference type="ARBA" id="ARBA00022844"/>
    </source>
</evidence>
<dbReference type="GO" id="GO:0019062">
    <property type="term" value="P:virion attachment to host cell"/>
    <property type="evidence" value="ECO:0007669"/>
    <property type="project" value="UniProtKB-KW"/>
</dbReference>
<dbReference type="GO" id="GO:0075509">
    <property type="term" value="P:endocytosis involved in viral entry into host cell"/>
    <property type="evidence" value="ECO:0007669"/>
    <property type="project" value="UniProtKB-KW"/>
</dbReference>
<protein>
    <submittedName>
        <fullName evidence="11">Penton protein</fullName>
    </submittedName>
</protein>
<keyword evidence="8" id="KW-0426">Late protein</keyword>
<dbReference type="Pfam" id="PF01686">
    <property type="entry name" value="Adeno_Penton_B"/>
    <property type="match status" value="1"/>
</dbReference>
<keyword evidence="12" id="KW-1185">Reference proteome</keyword>